<dbReference type="Pfam" id="PF20434">
    <property type="entry name" value="BD-FAE"/>
    <property type="match status" value="1"/>
</dbReference>
<comment type="caution">
    <text evidence="4">The sequence shown here is derived from an EMBL/GenBank/DDBJ whole genome shotgun (WGS) entry which is preliminary data.</text>
</comment>
<name>A0ABR7MBA4_9BACT</name>
<dbReference type="InterPro" id="IPR013830">
    <property type="entry name" value="SGNH_hydro"/>
</dbReference>
<dbReference type="PANTHER" id="PTHR30383:SF5">
    <property type="entry name" value="SGNH HYDROLASE-TYPE ESTERASE DOMAIN-CONTAINING PROTEIN"/>
    <property type="match status" value="1"/>
</dbReference>
<protein>
    <submittedName>
        <fullName evidence="4">G-D-S-L family lipolytic protein</fullName>
    </submittedName>
</protein>
<keyword evidence="5" id="KW-1185">Reference proteome</keyword>
<dbReference type="InterPro" id="IPR049492">
    <property type="entry name" value="BD-FAE-like_dom"/>
</dbReference>
<sequence>MKKVLVLPLILLAFTAWAQNEVIRLYPGKAPGSESWNWEEKYLETTSWQTPVVYNVAEPTLTVYPAPAGFNTNTAVIIAPGGGFHALSIKSEGTDVAKWLNSKGITAFVLKYRLVHSLTEEPTIEFGQSISGNGSEKYDYKTVVSMAMQDGLKAVAYLRENAEKYNISRDRIGFMGFSAGGTVTMSVVYNSTDANRPNFIVPVYAYTGRLPGDSTVPAAKTPAFIVAATDDNLGLAPHSVAVYNKWVAAKQPAELHMYERGGHGFGMRELNLPSDTWVDRLADWMGEYGWMWPVKPTGWRANTNYKDWRKYSRMQDELNRNDWGNLRKYAKENDALKPLKANEKRIVFMGNSITEGWKNNRPSFFAGRPYINRGISGQTTPQMLLRFRDDVVNLKPAAVVILAGINDIAGNTGPMTLEQSFDNISSMAEIARANNIRVVICSVLPAYDFPWRPGMQPAGKVVELNKMLRDYATRHKLVYVDFFSAMADERKGLPKHLAHDEVHPTEEGYKIMEPLVEKGIAEALKK</sequence>
<evidence type="ECO:0000259" key="2">
    <source>
        <dbReference type="Pfam" id="PF13472"/>
    </source>
</evidence>
<dbReference type="Pfam" id="PF13472">
    <property type="entry name" value="Lipase_GDSL_2"/>
    <property type="match status" value="1"/>
</dbReference>
<dbReference type="Gene3D" id="3.40.50.1820">
    <property type="entry name" value="alpha/beta hydrolase"/>
    <property type="match status" value="1"/>
</dbReference>
<keyword evidence="1" id="KW-0732">Signal</keyword>
<dbReference type="InterPro" id="IPR051532">
    <property type="entry name" value="Ester_Hydrolysis_Enzymes"/>
</dbReference>
<dbReference type="SUPFAM" id="SSF53474">
    <property type="entry name" value="alpha/beta-Hydrolases"/>
    <property type="match status" value="1"/>
</dbReference>
<dbReference type="InterPro" id="IPR036514">
    <property type="entry name" value="SGNH_hydro_sf"/>
</dbReference>
<evidence type="ECO:0000259" key="3">
    <source>
        <dbReference type="Pfam" id="PF20434"/>
    </source>
</evidence>
<dbReference type="InterPro" id="IPR029058">
    <property type="entry name" value="AB_hydrolase_fold"/>
</dbReference>
<dbReference type="PANTHER" id="PTHR30383">
    <property type="entry name" value="THIOESTERASE 1/PROTEASE 1/LYSOPHOSPHOLIPASE L1"/>
    <property type="match status" value="1"/>
</dbReference>
<dbReference type="RefSeq" id="WP_187257163.1">
    <property type="nucleotide sequence ID" value="NZ_JBHULF010000007.1"/>
</dbReference>
<feature type="domain" description="BD-FAE-like" evidence="3">
    <location>
        <begin position="143"/>
        <end position="185"/>
    </location>
</feature>
<evidence type="ECO:0000313" key="5">
    <source>
        <dbReference type="Proteomes" id="UP000765802"/>
    </source>
</evidence>
<feature type="chain" id="PRO_5046736134" evidence="1">
    <location>
        <begin position="19"/>
        <end position="526"/>
    </location>
</feature>
<gene>
    <name evidence="4" type="ORF">BC349_12345</name>
</gene>
<proteinExistence type="predicted"/>
<feature type="signal peptide" evidence="1">
    <location>
        <begin position="1"/>
        <end position="18"/>
    </location>
</feature>
<feature type="domain" description="SGNH hydrolase-type esterase" evidence="2">
    <location>
        <begin position="348"/>
        <end position="511"/>
    </location>
</feature>
<accession>A0ABR7MBA4</accession>
<evidence type="ECO:0000256" key="1">
    <source>
        <dbReference type="SAM" id="SignalP"/>
    </source>
</evidence>
<organism evidence="4 5">
    <name type="scientific">Flavihumibacter stibioxidans</name>
    <dbReference type="NCBI Taxonomy" id="1834163"/>
    <lineage>
        <taxon>Bacteria</taxon>
        <taxon>Pseudomonadati</taxon>
        <taxon>Bacteroidota</taxon>
        <taxon>Chitinophagia</taxon>
        <taxon>Chitinophagales</taxon>
        <taxon>Chitinophagaceae</taxon>
        <taxon>Flavihumibacter</taxon>
    </lineage>
</organism>
<dbReference type="Proteomes" id="UP000765802">
    <property type="component" value="Unassembled WGS sequence"/>
</dbReference>
<dbReference type="SUPFAM" id="SSF52266">
    <property type="entry name" value="SGNH hydrolase"/>
    <property type="match status" value="1"/>
</dbReference>
<dbReference type="Gene3D" id="3.40.50.1110">
    <property type="entry name" value="SGNH hydrolase"/>
    <property type="match status" value="1"/>
</dbReference>
<reference evidence="4 5" key="1">
    <citation type="submission" date="2016-07" db="EMBL/GenBank/DDBJ databases">
        <title>Genome analysis of Flavihumibacter stibioxidans YS-17.</title>
        <authorList>
            <person name="Shi K."/>
            <person name="Han Y."/>
            <person name="Wang G."/>
        </authorList>
    </citation>
    <scope>NUCLEOTIDE SEQUENCE [LARGE SCALE GENOMIC DNA]</scope>
    <source>
        <strain evidence="4 5">YS-17</strain>
    </source>
</reference>
<dbReference type="CDD" id="cd04501">
    <property type="entry name" value="SGNH_hydrolase_like_4"/>
    <property type="match status" value="1"/>
</dbReference>
<dbReference type="EMBL" id="MBUA01000023">
    <property type="protein sequence ID" value="MBC6491843.1"/>
    <property type="molecule type" value="Genomic_DNA"/>
</dbReference>
<evidence type="ECO:0000313" key="4">
    <source>
        <dbReference type="EMBL" id="MBC6491843.1"/>
    </source>
</evidence>